<evidence type="ECO:0000313" key="2">
    <source>
        <dbReference type="Proteomes" id="UP000014937"/>
    </source>
</evidence>
<accession>R6WMV7</accession>
<dbReference type="HOGENOM" id="CLU_121940_0_0_9"/>
<dbReference type="Proteomes" id="UP000014937">
    <property type="component" value="Unassembled WGS sequence"/>
</dbReference>
<protein>
    <recommendedName>
        <fullName evidence="3">Sensory transduction regulator</fullName>
    </recommendedName>
</protein>
<dbReference type="RefSeq" id="WP_021721165.1">
    <property type="nucleotide sequence ID" value="NZ_FR892828.1"/>
</dbReference>
<gene>
    <name evidence="1" type="ORF">BN587_02145</name>
</gene>
<reference evidence="1" key="1">
    <citation type="submission" date="2012-11" db="EMBL/GenBank/DDBJ databases">
        <title>Dependencies among metagenomic species, viruses, plasmids and units of genetic variation.</title>
        <authorList>
            <person name="Nielsen H.B."/>
            <person name="Almeida M."/>
            <person name="Juncker A.S."/>
            <person name="Rasmussen S."/>
            <person name="Li J."/>
            <person name="Sunagawa S."/>
            <person name="Plichta D."/>
            <person name="Gautier L."/>
            <person name="Le Chatelier E."/>
            <person name="Peletier E."/>
            <person name="Bonde I."/>
            <person name="Nielsen T."/>
            <person name="Manichanh C."/>
            <person name="Arumugam M."/>
            <person name="Batto J."/>
            <person name="Santos M.B.Q.D."/>
            <person name="Blom N."/>
            <person name="Borruel N."/>
            <person name="Burgdorf K.S."/>
            <person name="Boumezbeur F."/>
            <person name="Casellas F."/>
            <person name="Dore J."/>
            <person name="Guarner F."/>
            <person name="Hansen T."/>
            <person name="Hildebrand F."/>
            <person name="Kaas R.S."/>
            <person name="Kennedy S."/>
            <person name="Kristiansen K."/>
            <person name="Kultima J.R."/>
            <person name="Leonard P."/>
            <person name="Levenez F."/>
            <person name="Lund O."/>
            <person name="Moumen B."/>
            <person name="Le Paslier D."/>
            <person name="Pons N."/>
            <person name="Pedersen O."/>
            <person name="Prifti E."/>
            <person name="Qin J."/>
            <person name="Raes J."/>
            <person name="Tap J."/>
            <person name="Tims S."/>
            <person name="Ussery D.W."/>
            <person name="Yamada T."/>
            <person name="MetaHit consortium"/>
            <person name="Renault P."/>
            <person name="Sicheritz-Ponten T."/>
            <person name="Bork P."/>
            <person name="Wang J."/>
            <person name="Brunak S."/>
            <person name="Ehrlich S.D."/>
        </authorList>
    </citation>
    <scope>NUCLEOTIDE SEQUENCE [LARGE SCALE GENOMIC DNA]</scope>
</reference>
<name>R6WMV7_9FIRM</name>
<proteinExistence type="predicted"/>
<organism evidence="1 2">
    <name type="scientific">Phascolarctobacterium succinatutens CAG:287</name>
    <dbReference type="NCBI Taxonomy" id="1263101"/>
    <lineage>
        <taxon>Bacteria</taxon>
        <taxon>Bacillati</taxon>
        <taxon>Bacillota</taxon>
        <taxon>Negativicutes</taxon>
        <taxon>Acidaminococcales</taxon>
        <taxon>Acidaminococcaceae</taxon>
        <taxon>Phascolarctobacterium</taxon>
    </lineage>
</organism>
<comment type="caution">
    <text evidence="1">The sequence shown here is derived from an EMBL/GenBank/DDBJ whole genome shotgun (WGS) entry which is preliminary data.</text>
</comment>
<sequence>MAEEIKDTEVKEETAEVTAAAEKAEETLAMKKLTALKEFADAHEISGLQYLQINEANLLVNTRLLVEGQTLPLFIVVNNSVYTYLQAHLVTLTEEKKAATLSYLNELNNEFNMLKYSINPQGNVILTFSIPAGDDKFDPALVFALVDQLKAHLDTHYSALMEKIWSK</sequence>
<dbReference type="AlphaFoldDB" id="R6WMV7"/>
<evidence type="ECO:0008006" key="3">
    <source>
        <dbReference type="Google" id="ProtNLM"/>
    </source>
</evidence>
<dbReference type="EMBL" id="CBGL010000048">
    <property type="protein sequence ID" value="CDD10770.1"/>
    <property type="molecule type" value="Genomic_DNA"/>
</dbReference>
<dbReference type="Gene3D" id="3.30.1460.10">
    <property type="match status" value="1"/>
</dbReference>
<evidence type="ECO:0000313" key="1">
    <source>
        <dbReference type="EMBL" id="CDD10770.1"/>
    </source>
</evidence>